<dbReference type="InterPro" id="IPR011990">
    <property type="entry name" value="TPR-like_helical_dom_sf"/>
</dbReference>
<dbReference type="Pfam" id="PF14322">
    <property type="entry name" value="SusD-like_3"/>
    <property type="match status" value="1"/>
</dbReference>
<dbReference type="Gene3D" id="1.25.40.390">
    <property type="match status" value="1"/>
</dbReference>
<dbReference type="RefSeq" id="WP_188749747.1">
    <property type="nucleotide sequence ID" value="NZ_BMIK01000004.1"/>
</dbReference>
<evidence type="ECO:0000313" key="9">
    <source>
        <dbReference type="Proteomes" id="UP000597338"/>
    </source>
</evidence>
<dbReference type="PROSITE" id="PS51257">
    <property type="entry name" value="PROKAR_LIPOPROTEIN"/>
    <property type="match status" value="1"/>
</dbReference>
<comment type="subcellular location">
    <subcellularLocation>
        <location evidence="1">Cell outer membrane</location>
    </subcellularLocation>
</comment>
<evidence type="ECO:0000259" key="7">
    <source>
        <dbReference type="Pfam" id="PF14322"/>
    </source>
</evidence>
<reference evidence="9" key="1">
    <citation type="journal article" date="2019" name="Int. J. Syst. Evol. Microbiol.">
        <title>The Global Catalogue of Microorganisms (GCM) 10K type strain sequencing project: providing services to taxonomists for standard genome sequencing and annotation.</title>
        <authorList>
            <consortium name="The Broad Institute Genomics Platform"/>
            <consortium name="The Broad Institute Genome Sequencing Center for Infectious Disease"/>
            <person name="Wu L."/>
            <person name="Ma J."/>
        </authorList>
    </citation>
    <scope>NUCLEOTIDE SEQUENCE [LARGE SCALE GENOMIC DNA]</scope>
    <source>
        <strain evidence="9">CGMCC 1.15342</strain>
    </source>
</reference>
<protein>
    <recommendedName>
        <fullName evidence="10">RagB/SusD family nutrient uptake outer membrane protein</fullName>
    </recommendedName>
</protein>
<dbReference type="InterPro" id="IPR012944">
    <property type="entry name" value="SusD_RagB_dom"/>
</dbReference>
<evidence type="ECO:0000259" key="6">
    <source>
        <dbReference type="Pfam" id="PF07980"/>
    </source>
</evidence>
<feature type="domain" description="RagB/SusD" evidence="6">
    <location>
        <begin position="312"/>
        <end position="534"/>
    </location>
</feature>
<keyword evidence="9" id="KW-1185">Reference proteome</keyword>
<keyword evidence="4" id="KW-0472">Membrane</keyword>
<gene>
    <name evidence="8" type="ORF">GCM10011386_17940</name>
</gene>
<dbReference type="EMBL" id="BMIK01000004">
    <property type="protein sequence ID" value="GGC26325.1"/>
    <property type="molecule type" value="Genomic_DNA"/>
</dbReference>
<dbReference type="Proteomes" id="UP000597338">
    <property type="component" value="Unassembled WGS sequence"/>
</dbReference>
<evidence type="ECO:0000256" key="4">
    <source>
        <dbReference type="ARBA" id="ARBA00023136"/>
    </source>
</evidence>
<organism evidence="8 9">
    <name type="scientific">Parapedobacter defluvii</name>
    <dbReference type="NCBI Taxonomy" id="2045106"/>
    <lineage>
        <taxon>Bacteria</taxon>
        <taxon>Pseudomonadati</taxon>
        <taxon>Bacteroidota</taxon>
        <taxon>Sphingobacteriia</taxon>
        <taxon>Sphingobacteriales</taxon>
        <taxon>Sphingobacteriaceae</taxon>
        <taxon>Parapedobacter</taxon>
    </lineage>
</organism>
<proteinExistence type="inferred from homology"/>
<feature type="domain" description="SusD-like N-terminal" evidence="7">
    <location>
        <begin position="90"/>
        <end position="224"/>
    </location>
</feature>
<dbReference type="InterPro" id="IPR033985">
    <property type="entry name" value="SusD-like_N"/>
</dbReference>
<sequence length="538" mass="60998">MKTIYKKTGQYIVLLSLIFASCNNNLDEVVYSELTEESYTYTNAYQAIGVAYANMRGLISHQNFYMVQETSADAIVMPANASGWDDGGIYRRMHEHTWNSESMQMNNMWNTLYAGVINTNRVIDQLRNGTVPPPADLSSESLVAEVRTIRAFFYWLLIDNFGDVPLITTRSDELPEKTERSTIFQFIVTELTESIPSLSEEKNVLYYARFNKWAAKTLLANVYLNAEVYTGQPMWQEALNECDDVIKSGKYQLESDLKAAFRTENTGSSEIIFALPFDENQAGGFSVHMFSLHGSLRNKFDMLTTPWGAGSAKGISQFIDTYDESDQRLPAFWMIGPQYASDGRTPLVGSYDQGGKPLIFTKDLPDGIYTGEAEGYRMNKFEVKTGTLGSLSNDFPFFRYAQVLLIKAECLLRLGQSNDAASLVTEVRARAFTETPSKATVTGDELLQNSRYQYGFVEDYEITAAGDNTPIQFGRMLDELGWEFVWEAHRRRDMIRFGVYTTKSWLSHKPNGNYRTVFPIPQIAINSNPKLVQHTDYQ</sequence>
<evidence type="ECO:0000256" key="5">
    <source>
        <dbReference type="ARBA" id="ARBA00023237"/>
    </source>
</evidence>
<accession>A0ABQ1LLY5</accession>
<evidence type="ECO:0000256" key="3">
    <source>
        <dbReference type="ARBA" id="ARBA00022729"/>
    </source>
</evidence>
<dbReference type="Pfam" id="PF07980">
    <property type="entry name" value="SusD_RagB"/>
    <property type="match status" value="1"/>
</dbReference>
<evidence type="ECO:0008006" key="10">
    <source>
        <dbReference type="Google" id="ProtNLM"/>
    </source>
</evidence>
<evidence type="ECO:0000256" key="1">
    <source>
        <dbReference type="ARBA" id="ARBA00004442"/>
    </source>
</evidence>
<dbReference type="SUPFAM" id="SSF48452">
    <property type="entry name" value="TPR-like"/>
    <property type="match status" value="1"/>
</dbReference>
<comment type="similarity">
    <text evidence="2">Belongs to the SusD family.</text>
</comment>
<comment type="caution">
    <text evidence="8">The sequence shown here is derived from an EMBL/GenBank/DDBJ whole genome shotgun (WGS) entry which is preliminary data.</text>
</comment>
<evidence type="ECO:0000313" key="8">
    <source>
        <dbReference type="EMBL" id="GGC26325.1"/>
    </source>
</evidence>
<keyword evidence="5" id="KW-0998">Cell outer membrane</keyword>
<name>A0ABQ1LLY5_9SPHI</name>
<keyword evidence="3" id="KW-0732">Signal</keyword>
<evidence type="ECO:0000256" key="2">
    <source>
        <dbReference type="ARBA" id="ARBA00006275"/>
    </source>
</evidence>